<name>S3N7B9_9GAMM</name>
<protein>
    <recommendedName>
        <fullName evidence="4">Bacterial/archaeal transporter family-2 protein</fullName>
    </recommendedName>
</protein>
<gene>
    <name evidence="2" type="ORF">F945_01120</name>
</gene>
<dbReference type="RefSeq" id="WP_016655538.1">
    <property type="nucleotide sequence ID" value="NZ_KE340352.1"/>
</dbReference>
<dbReference type="PANTHER" id="PTHR34821:SF2">
    <property type="entry name" value="INNER MEMBRANE PROTEIN YDCZ"/>
    <property type="match status" value="1"/>
</dbReference>
<dbReference type="PANTHER" id="PTHR34821">
    <property type="entry name" value="INNER MEMBRANE PROTEIN YDCZ"/>
    <property type="match status" value="1"/>
</dbReference>
<organism evidence="2 3">
    <name type="scientific">Acinetobacter rudis CIP 110305</name>
    <dbReference type="NCBI Taxonomy" id="421052"/>
    <lineage>
        <taxon>Bacteria</taxon>
        <taxon>Pseudomonadati</taxon>
        <taxon>Pseudomonadota</taxon>
        <taxon>Gammaproteobacteria</taxon>
        <taxon>Moraxellales</taxon>
        <taxon>Moraxellaceae</taxon>
        <taxon>Acinetobacter</taxon>
    </lineage>
</organism>
<feature type="transmembrane region" description="Helical" evidence="1">
    <location>
        <begin position="92"/>
        <end position="111"/>
    </location>
</feature>
<keyword evidence="1" id="KW-1133">Transmembrane helix</keyword>
<dbReference type="PATRIC" id="fig|421052.3.peg.1101"/>
<feature type="transmembrane region" description="Helical" evidence="1">
    <location>
        <begin position="36"/>
        <end position="56"/>
    </location>
</feature>
<dbReference type="eggNOG" id="COG3238">
    <property type="taxonomic scope" value="Bacteria"/>
</dbReference>
<evidence type="ECO:0000256" key="1">
    <source>
        <dbReference type="SAM" id="Phobius"/>
    </source>
</evidence>
<dbReference type="STRING" id="632955.GCA_000829675_03191"/>
<feature type="transmembrane region" description="Helical" evidence="1">
    <location>
        <begin position="123"/>
        <end position="144"/>
    </location>
</feature>
<dbReference type="GO" id="GO:0005886">
    <property type="term" value="C:plasma membrane"/>
    <property type="evidence" value="ECO:0007669"/>
    <property type="project" value="TreeGrafter"/>
</dbReference>
<evidence type="ECO:0008006" key="4">
    <source>
        <dbReference type="Google" id="ProtNLM"/>
    </source>
</evidence>
<keyword evidence="1" id="KW-0472">Membrane</keyword>
<proteinExistence type="predicted"/>
<reference evidence="2 3" key="1">
    <citation type="submission" date="2013-06" db="EMBL/GenBank/DDBJ databases">
        <title>The Genome Sequence of Acinetobacter rudis CIP 110305.</title>
        <authorList>
            <consortium name="The Broad Institute Genome Sequencing Platform"/>
            <consortium name="The Broad Institute Genome Sequencing Center for Infectious Disease"/>
            <person name="Cerqueira G."/>
            <person name="Feldgarden M."/>
            <person name="Courvalin P."/>
            <person name="Perichon B."/>
            <person name="Grillot-Courvalin C."/>
            <person name="Clermont D."/>
            <person name="Rocha E."/>
            <person name="Yoon E.-J."/>
            <person name="Nemec A."/>
            <person name="Young S.K."/>
            <person name="Zeng Q."/>
            <person name="Gargeya S."/>
            <person name="Fitzgerald M."/>
            <person name="Abouelleil A."/>
            <person name="Alvarado L."/>
            <person name="Berlin A.M."/>
            <person name="Chapman S.B."/>
            <person name="Dewar J."/>
            <person name="Goldberg J."/>
            <person name="Griggs A."/>
            <person name="Gujja S."/>
            <person name="Hansen M."/>
            <person name="Howarth C."/>
            <person name="Imamovic A."/>
            <person name="Larimer J."/>
            <person name="McCowan C."/>
            <person name="Murphy C."/>
            <person name="Pearson M."/>
            <person name="Priest M."/>
            <person name="Roberts A."/>
            <person name="Saif S."/>
            <person name="Shea T."/>
            <person name="Sykes S."/>
            <person name="Wortman J."/>
            <person name="Nusbaum C."/>
            <person name="Birren B."/>
        </authorList>
    </citation>
    <scope>NUCLEOTIDE SEQUENCE [LARGE SCALE GENOMIC DNA]</scope>
    <source>
        <strain evidence="2 3">CIP 110305</strain>
    </source>
</reference>
<evidence type="ECO:0000313" key="3">
    <source>
        <dbReference type="Proteomes" id="UP000014568"/>
    </source>
</evidence>
<comment type="caution">
    <text evidence="2">The sequence shown here is derived from an EMBL/GenBank/DDBJ whole genome shotgun (WGS) entry which is preliminary data.</text>
</comment>
<accession>S3N7B9</accession>
<sequence length="159" mass="17126">MVILMLFLAVCAGALLSIQAAINARLSQSVGVLRTAFLTFALGALITTLLVIFLEPIHTENLMTVPKWQLIGAFLGVPYILIMAFAVQRVGVATATVAVIFGQLVMSLMIDQQGWLNNTVIEFSWRHAVASMCLILALLCIYKSSQATGVESKNPTSAN</sequence>
<dbReference type="OrthoDB" id="7864805at2"/>
<dbReference type="AlphaFoldDB" id="S3N7B9"/>
<dbReference type="Proteomes" id="UP000014568">
    <property type="component" value="Unassembled WGS sequence"/>
</dbReference>
<feature type="transmembrane region" description="Helical" evidence="1">
    <location>
        <begin position="68"/>
        <end position="86"/>
    </location>
</feature>
<keyword evidence="1" id="KW-0812">Transmembrane</keyword>
<dbReference type="InterPro" id="IPR006750">
    <property type="entry name" value="YdcZ"/>
</dbReference>
<dbReference type="HOGENOM" id="CLU_068878_3_0_6"/>
<evidence type="ECO:0000313" key="2">
    <source>
        <dbReference type="EMBL" id="EPF75900.1"/>
    </source>
</evidence>
<dbReference type="EMBL" id="ATGI01000010">
    <property type="protein sequence ID" value="EPF75900.1"/>
    <property type="molecule type" value="Genomic_DNA"/>
</dbReference>
<dbReference type="Pfam" id="PF04657">
    <property type="entry name" value="DMT_YdcZ"/>
    <property type="match status" value="1"/>
</dbReference>
<keyword evidence="3" id="KW-1185">Reference proteome</keyword>